<dbReference type="Proteomes" id="UP000255515">
    <property type="component" value="Unassembled WGS sequence"/>
</dbReference>
<dbReference type="SMART" id="SM00867">
    <property type="entry name" value="YceI"/>
    <property type="match status" value="1"/>
</dbReference>
<feature type="domain" description="Lipid/polyisoprenoid-binding YceI-like" evidence="1">
    <location>
        <begin position="43"/>
        <end position="215"/>
    </location>
</feature>
<dbReference type="AlphaFoldDB" id="A0A380ZYT6"/>
<dbReference type="Gene3D" id="2.40.128.110">
    <property type="entry name" value="Lipid/polyisoprenoid-binding, YceI-like"/>
    <property type="match status" value="1"/>
</dbReference>
<sequence>MIKSKIFFSFMAFMLFSLMHSCKKEKADNAVVPEVNTAQGETVYVVDTLRSSIEWKGYKIFKSENTSHFGNLLFERGEMSVKEGRLQSGIFVAHIASLSNEDLEDDAVQKEKLEKHLLSPDFFHAEKFPTATYEITQVSDGAGDYNTILDGKLTIKGVTRPLRINANVSVKEDKITLFSEPTDFSRSDFGIRFQSPIENGVIQDEINIQIVVSGIKK</sequence>
<evidence type="ECO:0000313" key="3">
    <source>
        <dbReference type="Proteomes" id="UP000255515"/>
    </source>
</evidence>
<organism evidence="2 3">
    <name type="scientific">Bergeyella zoohelcum</name>
    <dbReference type="NCBI Taxonomy" id="1015"/>
    <lineage>
        <taxon>Bacteria</taxon>
        <taxon>Pseudomonadati</taxon>
        <taxon>Bacteroidota</taxon>
        <taxon>Flavobacteriia</taxon>
        <taxon>Flavobacteriales</taxon>
        <taxon>Weeksellaceae</taxon>
        <taxon>Bergeyella</taxon>
    </lineage>
</organism>
<protein>
    <submittedName>
        <fullName evidence="2">Uncharacterized conserved protein</fullName>
    </submittedName>
</protein>
<dbReference type="PANTHER" id="PTHR34406">
    <property type="entry name" value="PROTEIN YCEI"/>
    <property type="match status" value="1"/>
</dbReference>
<dbReference type="InterPro" id="IPR036761">
    <property type="entry name" value="TTHA0802/YceI-like_sf"/>
</dbReference>
<gene>
    <name evidence="2" type="ORF">NCTC11661_01862</name>
</gene>
<accession>A0A380ZYT6</accession>
<reference evidence="2 3" key="1">
    <citation type="submission" date="2018-06" db="EMBL/GenBank/DDBJ databases">
        <authorList>
            <consortium name="Pathogen Informatics"/>
            <person name="Doyle S."/>
        </authorList>
    </citation>
    <scope>NUCLEOTIDE SEQUENCE [LARGE SCALE GENOMIC DNA]</scope>
    <source>
        <strain evidence="2 3">NCTC11661</strain>
    </source>
</reference>
<dbReference type="SUPFAM" id="SSF101874">
    <property type="entry name" value="YceI-like"/>
    <property type="match status" value="1"/>
</dbReference>
<evidence type="ECO:0000313" key="2">
    <source>
        <dbReference type="EMBL" id="SUV52720.1"/>
    </source>
</evidence>
<evidence type="ECO:0000259" key="1">
    <source>
        <dbReference type="SMART" id="SM00867"/>
    </source>
</evidence>
<dbReference type="RefSeq" id="WP_002688153.1">
    <property type="nucleotide sequence ID" value="NZ_JAXFPJ010000089.1"/>
</dbReference>
<dbReference type="EMBL" id="UFTJ01000003">
    <property type="protein sequence ID" value="SUV52720.1"/>
    <property type="molecule type" value="Genomic_DNA"/>
</dbReference>
<name>A0A380ZYT6_9FLAO</name>
<dbReference type="Pfam" id="PF04264">
    <property type="entry name" value="YceI"/>
    <property type="match status" value="1"/>
</dbReference>
<proteinExistence type="predicted"/>
<dbReference type="PANTHER" id="PTHR34406:SF1">
    <property type="entry name" value="PROTEIN YCEI"/>
    <property type="match status" value="1"/>
</dbReference>
<dbReference type="InterPro" id="IPR007372">
    <property type="entry name" value="Lipid/polyisoprenoid-bd_YceI"/>
</dbReference>